<organism evidence="11 12">
    <name type="scientific">Caedimonas varicaedens</name>
    <dbReference type="NCBI Taxonomy" id="1629334"/>
    <lineage>
        <taxon>Bacteria</taxon>
        <taxon>Pseudomonadati</taxon>
        <taxon>Pseudomonadota</taxon>
        <taxon>Alphaproteobacteria</taxon>
        <taxon>Holosporales</taxon>
        <taxon>Caedimonadaceae</taxon>
        <taxon>Caedimonas</taxon>
    </lineage>
</organism>
<dbReference type="Proteomes" id="UP000036771">
    <property type="component" value="Unassembled WGS sequence"/>
</dbReference>
<feature type="signal peptide" evidence="8">
    <location>
        <begin position="1"/>
        <end position="23"/>
    </location>
</feature>
<evidence type="ECO:0000256" key="1">
    <source>
        <dbReference type="ARBA" id="ARBA00004370"/>
    </source>
</evidence>
<evidence type="ECO:0000256" key="2">
    <source>
        <dbReference type="ARBA" id="ARBA00022452"/>
    </source>
</evidence>
<dbReference type="GO" id="GO:0009279">
    <property type="term" value="C:cell outer membrane"/>
    <property type="evidence" value="ECO:0007669"/>
    <property type="project" value="UniProtKB-SubCell"/>
</dbReference>
<keyword evidence="5 8" id="KW-0677">Repeat</keyword>
<dbReference type="PANTHER" id="PTHR12815">
    <property type="entry name" value="SORTING AND ASSEMBLY MACHINERY SAMM50 PROTEIN FAMILY MEMBER"/>
    <property type="match status" value="1"/>
</dbReference>
<dbReference type="InterPro" id="IPR023707">
    <property type="entry name" value="OM_assembly_BamA"/>
</dbReference>
<keyword evidence="3 8" id="KW-0812">Transmembrane</keyword>
<comment type="function">
    <text evidence="8">Part of the outer membrane protein assembly complex, which is involved in assembly and insertion of beta-barrel proteins into the outer membrane.</text>
</comment>
<dbReference type="InterPro" id="IPR039910">
    <property type="entry name" value="D15-like"/>
</dbReference>
<reference evidence="11 12" key="1">
    <citation type="submission" date="2015-03" db="EMBL/GenBank/DDBJ databases">
        <title>Caedibacter varicaedens, whole genome shotgun sequence.</title>
        <authorList>
            <person name="Suzuki H."/>
            <person name="Dapper A.L."/>
            <person name="Gibson A.K."/>
            <person name="Jackson C."/>
            <person name="Lee H."/>
            <person name="Pejaver V.R."/>
            <person name="Doak T."/>
            <person name="Lynch M."/>
        </authorList>
    </citation>
    <scope>NUCLEOTIDE SEQUENCE [LARGE SCALE GENOMIC DNA]</scope>
</reference>
<comment type="caution">
    <text evidence="11">The sequence shown here is derived from an EMBL/GenBank/DDBJ whole genome shotgun (WGS) entry which is preliminary data.</text>
</comment>
<dbReference type="NCBIfam" id="TIGR03303">
    <property type="entry name" value="OM_YaeT"/>
    <property type="match status" value="1"/>
</dbReference>
<dbReference type="AlphaFoldDB" id="A0A0K8MCS8"/>
<dbReference type="STRING" id="1629334.Cva_00636"/>
<evidence type="ECO:0000313" key="11">
    <source>
        <dbReference type="EMBL" id="GAO97993.1"/>
    </source>
</evidence>
<evidence type="ECO:0000313" key="12">
    <source>
        <dbReference type="Proteomes" id="UP000036771"/>
    </source>
</evidence>
<keyword evidence="7 8" id="KW-0998">Cell outer membrane</keyword>
<dbReference type="OrthoDB" id="9803054at2"/>
<evidence type="ECO:0000256" key="3">
    <source>
        <dbReference type="ARBA" id="ARBA00022692"/>
    </source>
</evidence>
<keyword evidence="4 8" id="KW-0732">Signal</keyword>
<dbReference type="InterPro" id="IPR034746">
    <property type="entry name" value="POTRA"/>
</dbReference>
<keyword evidence="6 8" id="KW-0472">Membrane</keyword>
<feature type="domain" description="POTRA" evidence="10">
    <location>
        <begin position="96"/>
        <end position="173"/>
    </location>
</feature>
<comment type="similarity">
    <text evidence="8">Belongs to the BamA family.</text>
</comment>
<dbReference type="Gene3D" id="3.10.20.310">
    <property type="entry name" value="membrane protein fhac"/>
    <property type="match status" value="5"/>
</dbReference>
<feature type="chain" id="PRO_5008990708" description="Outer membrane protein assembly factor BamA" evidence="8">
    <location>
        <begin position="24"/>
        <end position="756"/>
    </location>
</feature>
<dbReference type="Gene3D" id="2.40.160.50">
    <property type="entry name" value="membrane protein fhac: a member of the omp85/tpsb transporter family"/>
    <property type="match status" value="1"/>
</dbReference>
<evidence type="ECO:0000256" key="9">
    <source>
        <dbReference type="NCBIfam" id="TIGR03303"/>
    </source>
</evidence>
<dbReference type="PROSITE" id="PS51257">
    <property type="entry name" value="PROKAR_LIPOPROTEIN"/>
    <property type="match status" value="1"/>
</dbReference>
<feature type="domain" description="POTRA" evidence="10">
    <location>
        <begin position="349"/>
        <end position="422"/>
    </location>
</feature>
<evidence type="ECO:0000256" key="8">
    <source>
        <dbReference type="HAMAP-Rule" id="MF_01430"/>
    </source>
</evidence>
<sequence length="756" mass="85850" precursor="true">MKNLFLVFIFSLFSCVSIFPANAAGEQFYIQNIRIDGNVRIERETILSQIDLKMGQGYTHEDLDKALKNLYSTGFFADASLRIDGSTLVIQVKENPIVNQIEFEGNDKLSDDILKTELQLRPRQTYTLARLRNDTQRIQDLYRLKGHFAAIVTPEIIQRDQNRVDVIFKIKEGEPTVVRQIFFIGNKKFDHSKLESTIQTKETRWYRFFTSDDNYDPNRLAYDRELLRKFYLEHGYADFQVKSAVAELTPDQKEFFITFTLHEGERYKIGKVDIKTSLKKVNLNALRKVITFSSGDWYSSKDVEKTISALTDALGSMGYAFVDVQPDIQKDQKGHILNVTFNIQEGPRVYVNKIQIFQNDRTDDEVIRREVRFYEGDAFNTSILKDSEKRLKDLGFFKKVTINKKPGNAPDLVDLDIQVEEERTGELSFGAGFSTADGPLIDAKFAEHNFRGKGQDLRTGVTLAKRRQEYDIGFTEPYFLGRELAAGFDIYRVTRTRFQDAPFDQQINGVSINLGYQLSEYLSQVLGYRIQTDNVNHIRQNASLYVREQAGNKLMSAVSQEIAYDRRDSKINPTMGYVIGFGNDLAGLGGNISFLKNQIRGAYYYPVFDDVVIEVRGRYGIMFGLGRKTRIADRYVLGGESLRGFEAGGVGPHDTVTKDPLGGQQFYAAGFEVTFPIGLPNELGVKGALFSDTGSVWQSKLTGPNLIDKPSLRVSAGAGLRWKSPMGPIKIDFAEAILKEKSDRTQFVLFGFSSRF</sequence>
<comment type="subcellular location">
    <subcellularLocation>
        <location evidence="8">Cell outer membrane</location>
    </subcellularLocation>
    <subcellularLocation>
        <location evidence="1">Membrane</location>
    </subcellularLocation>
</comment>
<dbReference type="InterPro" id="IPR010827">
    <property type="entry name" value="BamA/TamA_POTRA"/>
</dbReference>
<dbReference type="Pfam" id="PF01103">
    <property type="entry name" value="Omp85"/>
    <property type="match status" value="1"/>
</dbReference>
<keyword evidence="12" id="KW-1185">Reference proteome</keyword>
<dbReference type="GO" id="GO:0043165">
    <property type="term" value="P:Gram-negative-bacterium-type cell outer membrane assembly"/>
    <property type="evidence" value="ECO:0007669"/>
    <property type="project" value="UniProtKB-UniRule"/>
</dbReference>
<dbReference type="PANTHER" id="PTHR12815:SF23">
    <property type="entry name" value="OUTER MEMBRANE PROTEIN ASSEMBLY FACTOR BAMA"/>
    <property type="match status" value="1"/>
</dbReference>
<feature type="domain" description="POTRA" evidence="10">
    <location>
        <begin position="28"/>
        <end position="95"/>
    </location>
</feature>
<evidence type="ECO:0000256" key="6">
    <source>
        <dbReference type="ARBA" id="ARBA00023136"/>
    </source>
</evidence>
<dbReference type="GO" id="GO:0051205">
    <property type="term" value="P:protein insertion into membrane"/>
    <property type="evidence" value="ECO:0007669"/>
    <property type="project" value="UniProtKB-UniRule"/>
</dbReference>
<protein>
    <recommendedName>
        <fullName evidence="8 9">Outer membrane protein assembly factor BamA</fullName>
    </recommendedName>
</protein>
<keyword evidence="2 8" id="KW-1134">Transmembrane beta strand</keyword>
<dbReference type="EMBL" id="BBVC01000022">
    <property type="protein sequence ID" value="GAO97993.1"/>
    <property type="molecule type" value="Genomic_DNA"/>
</dbReference>
<evidence type="ECO:0000256" key="7">
    <source>
        <dbReference type="ARBA" id="ARBA00023237"/>
    </source>
</evidence>
<evidence type="ECO:0000256" key="4">
    <source>
        <dbReference type="ARBA" id="ARBA00022729"/>
    </source>
</evidence>
<comment type="subunit">
    <text evidence="8">Part of the Bam complex.</text>
</comment>
<proteinExistence type="inferred from homology"/>
<dbReference type="PROSITE" id="PS51779">
    <property type="entry name" value="POTRA"/>
    <property type="match status" value="3"/>
</dbReference>
<dbReference type="InterPro" id="IPR000184">
    <property type="entry name" value="Bac_surfAg_D15"/>
</dbReference>
<evidence type="ECO:0000259" key="10">
    <source>
        <dbReference type="PROSITE" id="PS51779"/>
    </source>
</evidence>
<name>A0A0K8MCS8_9PROT</name>
<gene>
    <name evidence="11" type="primary">bamA_1</name>
    <name evidence="8" type="synonym">bamA</name>
    <name evidence="11" type="ORF">Cva_00636</name>
</gene>
<dbReference type="Pfam" id="PF07244">
    <property type="entry name" value="POTRA"/>
    <property type="match status" value="5"/>
</dbReference>
<dbReference type="PIRSF" id="PIRSF006076">
    <property type="entry name" value="OM_assembly_OMP85"/>
    <property type="match status" value="1"/>
</dbReference>
<dbReference type="HAMAP" id="MF_01430">
    <property type="entry name" value="OM_assembly_BamA"/>
    <property type="match status" value="1"/>
</dbReference>
<evidence type="ECO:0000256" key="5">
    <source>
        <dbReference type="ARBA" id="ARBA00022737"/>
    </source>
</evidence>
<accession>A0A0K8MCS8</accession>